<dbReference type="RefSeq" id="WP_211085453.1">
    <property type="nucleotide sequence ID" value="NZ_CBCSLC010000001.1"/>
</dbReference>
<proteinExistence type="predicted"/>
<dbReference type="SUPFAM" id="SSF47413">
    <property type="entry name" value="lambda repressor-like DNA-binding domains"/>
    <property type="match status" value="1"/>
</dbReference>
<dbReference type="PANTHER" id="PTHR46558:SF4">
    <property type="entry name" value="DNA-BIDING PHAGE PROTEIN"/>
    <property type="match status" value="1"/>
</dbReference>
<dbReference type="PROSITE" id="PS50943">
    <property type="entry name" value="HTH_CROC1"/>
    <property type="match status" value="1"/>
</dbReference>
<sequence>MKNEALMTARRKKGLTQEELASQLGYSKASVSNWENGYSNPTLSDAFRISEILGEDINTLFFGLRVQAECTKRKGAS</sequence>
<dbReference type="CDD" id="cd00093">
    <property type="entry name" value="HTH_XRE"/>
    <property type="match status" value="1"/>
</dbReference>
<gene>
    <name evidence="3" type="ORF">J2Z28_005954</name>
</gene>
<dbReference type="Proteomes" id="UP000810207">
    <property type="component" value="Unassembled WGS sequence"/>
</dbReference>
<name>A0ABS4S2K1_PAEXY</name>
<dbReference type="SMART" id="SM00530">
    <property type="entry name" value="HTH_XRE"/>
    <property type="match status" value="1"/>
</dbReference>
<evidence type="ECO:0000259" key="2">
    <source>
        <dbReference type="PROSITE" id="PS50943"/>
    </source>
</evidence>
<dbReference type="Gene3D" id="1.10.260.40">
    <property type="entry name" value="lambda repressor-like DNA-binding domains"/>
    <property type="match status" value="1"/>
</dbReference>
<dbReference type="EMBL" id="JAGIKV010000035">
    <property type="protein sequence ID" value="MBP2249259.1"/>
    <property type="molecule type" value="Genomic_DNA"/>
</dbReference>
<keyword evidence="1" id="KW-0238">DNA-binding</keyword>
<dbReference type="Pfam" id="PF01381">
    <property type="entry name" value="HTH_3"/>
    <property type="match status" value="1"/>
</dbReference>
<evidence type="ECO:0000313" key="4">
    <source>
        <dbReference type="Proteomes" id="UP000810207"/>
    </source>
</evidence>
<dbReference type="InterPro" id="IPR001387">
    <property type="entry name" value="Cro/C1-type_HTH"/>
</dbReference>
<evidence type="ECO:0000313" key="3">
    <source>
        <dbReference type="EMBL" id="MBP2249259.1"/>
    </source>
</evidence>
<dbReference type="PANTHER" id="PTHR46558">
    <property type="entry name" value="TRACRIPTIONAL REGULATORY PROTEIN-RELATED-RELATED"/>
    <property type="match status" value="1"/>
</dbReference>
<protein>
    <submittedName>
        <fullName evidence="3">Transcriptional regulator</fullName>
    </submittedName>
</protein>
<comment type="caution">
    <text evidence="3">The sequence shown here is derived from an EMBL/GenBank/DDBJ whole genome shotgun (WGS) entry which is preliminary data.</text>
</comment>
<evidence type="ECO:0000256" key="1">
    <source>
        <dbReference type="ARBA" id="ARBA00023125"/>
    </source>
</evidence>
<keyword evidence="4" id="KW-1185">Reference proteome</keyword>
<organism evidence="3 4">
    <name type="scientific">Paenibacillus xylanexedens</name>
    <dbReference type="NCBI Taxonomy" id="528191"/>
    <lineage>
        <taxon>Bacteria</taxon>
        <taxon>Bacillati</taxon>
        <taxon>Bacillota</taxon>
        <taxon>Bacilli</taxon>
        <taxon>Bacillales</taxon>
        <taxon>Paenibacillaceae</taxon>
        <taxon>Paenibacillus</taxon>
    </lineage>
</organism>
<dbReference type="InterPro" id="IPR010982">
    <property type="entry name" value="Lambda_DNA-bd_dom_sf"/>
</dbReference>
<reference evidence="3 4" key="1">
    <citation type="submission" date="2021-03" db="EMBL/GenBank/DDBJ databases">
        <title>Genomic Encyclopedia of Type Strains, Phase IV (KMG-IV): sequencing the most valuable type-strain genomes for metagenomic binning, comparative biology and taxonomic classification.</title>
        <authorList>
            <person name="Goeker M."/>
        </authorList>
    </citation>
    <scope>NUCLEOTIDE SEQUENCE [LARGE SCALE GENOMIC DNA]</scope>
    <source>
        <strain evidence="3 4">DSM 21292</strain>
    </source>
</reference>
<accession>A0ABS4S2K1</accession>
<feature type="domain" description="HTH cro/C1-type" evidence="2">
    <location>
        <begin position="9"/>
        <end position="60"/>
    </location>
</feature>